<dbReference type="EMBL" id="JBBPBN010000004">
    <property type="protein sequence ID" value="KAK9040423.1"/>
    <property type="molecule type" value="Genomic_DNA"/>
</dbReference>
<reference evidence="2 3" key="1">
    <citation type="journal article" date="2024" name="G3 (Bethesda)">
        <title>Genome assembly of Hibiscus sabdariffa L. provides insights into metabolisms of medicinal natural products.</title>
        <authorList>
            <person name="Kim T."/>
        </authorList>
    </citation>
    <scope>NUCLEOTIDE SEQUENCE [LARGE SCALE GENOMIC DNA]</scope>
    <source>
        <strain evidence="2">TK-2024</strain>
        <tissue evidence="2">Old leaves</tissue>
    </source>
</reference>
<feature type="compositionally biased region" description="Basic and acidic residues" evidence="1">
    <location>
        <begin position="28"/>
        <end position="37"/>
    </location>
</feature>
<evidence type="ECO:0000313" key="3">
    <source>
        <dbReference type="Proteomes" id="UP001396334"/>
    </source>
</evidence>
<accession>A0ABR2TSI3</accession>
<protein>
    <submittedName>
        <fullName evidence="2">Uncharacterized protein</fullName>
    </submittedName>
</protein>
<dbReference type="PANTHER" id="PTHR33673:SF36">
    <property type="entry name" value="MYB-LIKE PROTEIN Q"/>
    <property type="match status" value="1"/>
</dbReference>
<feature type="compositionally biased region" description="Polar residues" evidence="1">
    <location>
        <begin position="10"/>
        <end position="21"/>
    </location>
</feature>
<sequence length="395" mass="43927">MAEKAMEKPFSSSTLPQNGGLENTPPLKDQKLDENPHHSPKHLPKTCMETVEQPIEKPFNSLTHPENGGLENTPPLQDQKLDDNPQDSGKDLRKTSTPDRLKVPKAFKYPERYRSPTDSMMSPVTKGLLARNRKAGGSLLPPSINQTREMETDHRVQVTPLSRQESSVSSSSSNQNFEKFELIEPSTLLDVPSETSNEQPSDNNIPNRIPSAIFSSKPETPNDWSIASNESLFSLHMGSNSCSKEQFLSLYKSGELTKLDEQIIAQGGVMPSLKELEEMTATEDDGHNKDGIEEHRHEKKFPAEAHNLRRSRVSGVSNESTLSFAFPVLNGTEGGMLSSVKIGLCNQESKTRSVKPQQEHEQEPEPESEPEQCSKPETPQNGTSRSWFSCFGCCR</sequence>
<dbReference type="Proteomes" id="UP001396334">
    <property type="component" value="Unassembled WGS sequence"/>
</dbReference>
<feature type="region of interest" description="Disordered" evidence="1">
    <location>
        <begin position="1"/>
        <end position="208"/>
    </location>
</feature>
<gene>
    <name evidence="2" type="ORF">V6N11_015583</name>
</gene>
<keyword evidence="3" id="KW-1185">Reference proteome</keyword>
<feature type="compositionally biased region" description="Polar residues" evidence="1">
    <location>
        <begin position="193"/>
        <end position="206"/>
    </location>
</feature>
<evidence type="ECO:0000256" key="1">
    <source>
        <dbReference type="SAM" id="MobiDB-lite"/>
    </source>
</evidence>
<proteinExistence type="predicted"/>
<evidence type="ECO:0000313" key="2">
    <source>
        <dbReference type="EMBL" id="KAK9040423.1"/>
    </source>
</evidence>
<comment type="caution">
    <text evidence="2">The sequence shown here is derived from an EMBL/GenBank/DDBJ whole genome shotgun (WGS) entry which is preliminary data.</text>
</comment>
<feature type="compositionally biased region" description="Polar residues" evidence="1">
    <location>
        <begin position="375"/>
        <end position="385"/>
    </location>
</feature>
<dbReference type="PANTHER" id="PTHR33673">
    <property type="entry name" value="SUPPRESSOR SRP40-LIKE PROTEIN"/>
    <property type="match status" value="1"/>
</dbReference>
<name>A0ABR2TSI3_9ROSI</name>
<feature type="compositionally biased region" description="Basic and acidic residues" evidence="1">
    <location>
        <begin position="79"/>
        <end position="115"/>
    </location>
</feature>
<organism evidence="2 3">
    <name type="scientific">Hibiscus sabdariffa</name>
    <name type="common">roselle</name>
    <dbReference type="NCBI Taxonomy" id="183260"/>
    <lineage>
        <taxon>Eukaryota</taxon>
        <taxon>Viridiplantae</taxon>
        <taxon>Streptophyta</taxon>
        <taxon>Embryophyta</taxon>
        <taxon>Tracheophyta</taxon>
        <taxon>Spermatophyta</taxon>
        <taxon>Magnoliopsida</taxon>
        <taxon>eudicotyledons</taxon>
        <taxon>Gunneridae</taxon>
        <taxon>Pentapetalae</taxon>
        <taxon>rosids</taxon>
        <taxon>malvids</taxon>
        <taxon>Malvales</taxon>
        <taxon>Malvaceae</taxon>
        <taxon>Malvoideae</taxon>
        <taxon>Hibiscus</taxon>
    </lineage>
</organism>
<feature type="region of interest" description="Disordered" evidence="1">
    <location>
        <begin position="348"/>
        <end position="385"/>
    </location>
</feature>